<protein>
    <submittedName>
        <fullName evidence="6">Alcohol dehydrogenase</fullName>
    </submittedName>
</protein>
<dbReference type="AlphaFoldDB" id="A0A3E2BKT6"/>
<dbReference type="SUPFAM" id="SSF51735">
    <property type="entry name" value="NAD(P)-binding Rossmann-fold domains"/>
    <property type="match status" value="1"/>
</dbReference>
<evidence type="ECO:0000256" key="4">
    <source>
        <dbReference type="RuleBase" id="RU361277"/>
    </source>
</evidence>
<dbReference type="InterPro" id="IPR036291">
    <property type="entry name" value="NAD(P)-bd_dom_sf"/>
</dbReference>
<dbReference type="PANTHER" id="PTHR43401">
    <property type="entry name" value="L-THREONINE 3-DEHYDROGENASE"/>
    <property type="match status" value="1"/>
</dbReference>
<proteinExistence type="inferred from homology"/>
<evidence type="ECO:0000313" key="6">
    <source>
        <dbReference type="EMBL" id="RFT15272.1"/>
    </source>
</evidence>
<dbReference type="GO" id="GO:0008270">
    <property type="term" value="F:zinc ion binding"/>
    <property type="evidence" value="ECO:0007669"/>
    <property type="project" value="InterPro"/>
</dbReference>
<dbReference type="InterPro" id="IPR050129">
    <property type="entry name" value="Zn_alcohol_dh"/>
</dbReference>
<dbReference type="SUPFAM" id="SSF50129">
    <property type="entry name" value="GroES-like"/>
    <property type="match status" value="1"/>
</dbReference>
<dbReference type="EMBL" id="QUAH01000011">
    <property type="protein sequence ID" value="RFT15272.1"/>
    <property type="molecule type" value="Genomic_DNA"/>
</dbReference>
<organism evidence="6 7">
    <name type="scientific">Candidatus Saccharicenans subterraneus</name>
    <dbReference type="NCBI Taxonomy" id="2508984"/>
    <lineage>
        <taxon>Bacteria</taxon>
        <taxon>Candidatus Aminicenantota</taxon>
        <taxon>Candidatus Aminicenantia</taxon>
        <taxon>Candidatus Aminicenantales</taxon>
        <taxon>Candidatus Saccharicenantaceae</taxon>
        <taxon>Candidatus Saccharicenans</taxon>
    </lineage>
</organism>
<comment type="cofactor">
    <cofactor evidence="4">
        <name>Zn(2+)</name>
        <dbReference type="ChEBI" id="CHEBI:29105"/>
    </cofactor>
</comment>
<dbReference type="Pfam" id="PF08240">
    <property type="entry name" value="ADH_N"/>
    <property type="match status" value="1"/>
</dbReference>
<dbReference type="Gene3D" id="3.40.50.720">
    <property type="entry name" value="NAD(P)-binding Rossmann-like Domain"/>
    <property type="match status" value="1"/>
</dbReference>
<evidence type="ECO:0000256" key="1">
    <source>
        <dbReference type="ARBA" id="ARBA00022723"/>
    </source>
</evidence>
<accession>A0A3E2BKT6</accession>
<dbReference type="GO" id="GO:0016491">
    <property type="term" value="F:oxidoreductase activity"/>
    <property type="evidence" value="ECO:0007669"/>
    <property type="project" value="UniProtKB-KW"/>
</dbReference>
<dbReference type="PANTHER" id="PTHR43401:SF2">
    <property type="entry name" value="L-THREONINE 3-DEHYDROGENASE"/>
    <property type="match status" value="1"/>
</dbReference>
<keyword evidence="2 4" id="KW-0862">Zinc</keyword>
<comment type="caution">
    <text evidence="6">The sequence shown here is derived from an EMBL/GenBank/DDBJ whole genome shotgun (WGS) entry which is preliminary data.</text>
</comment>
<evidence type="ECO:0000256" key="3">
    <source>
        <dbReference type="ARBA" id="ARBA00023002"/>
    </source>
</evidence>
<dbReference type="InterPro" id="IPR011032">
    <property type="entry name" value="GroES-like_sf"/>
</dbReference>
<keyword evidence="3" id="KW-0560">Oxidoreductase</keyword>
<dbReference type="Proteomes" id="UP000257323">
    <property type="component" value="Unassembled WGS sequence"/>
</dbReference>
<name>A0A3E2BKT6_9BACT</name>
<dbReference type="PROSITE" id="PS00059">
    <property type="entry name" value="ADH_ZINC"/>
    <property type="match status" value="1"/>
</dbReference>
<sequence length="339" mass="37682">MKQAILEKPKKIVFREAKKPEIADNEVLIKIKRVGICGSDIKAYYGKHPYIKCPIIQGHEFSGVVADLGRKVKKLRVGDKVTVRPQLVCGRCYLCKRGEYNICENLRVIGCQAEGAAQELLKVDSNLVVRLPKKMSFEEGAMVEPVAVAVHAVGRAGRIRGNKVLVLGAGTIGNLTAQVAKSLGAKSVMITDLSNIRLRIARECGVDFTVNVGRTSLPEHLEKHFGPSKADLIFECVGEEKTINQAISVARKGSRIVVVGVFDYKPRTDVGLVQDRELSLIGSLMYKAEDYDAAIKLINTGRIKLRPLMSRTFNFNDYPRAYRFLEKSGDRVMKVFMKF</sequence>
<gene>
    <name evidence="6" type="ORF">OP8BY_0567</name>
</gene>
<dbReference type="InterPro" id="IPR020843">
    <property type="entry name" value="ER"/>
</dbReference>
<evidence type="ECO:0000313" key="7">
    <source>
        <dbReference type="Proteomes" id="UP000257323"/>
    </source>
</evidence>
<feature type="domain" description="Enoyl reductase (ER)" evidence="5">
    <location>
        <begin position="7"/>
        <end position="337"/>
    </location>
</feature>
<comment type="similarity">
    <text evidence="4">Belongs to the zinc-containing alcohol dehydrogenase family.</text>
</comment>
<dbReference type="SMART" id="SM00829">
    <property type="entry name" value="PKS_ER"/>
    <property type="match status" value="1"/>
</dbReference>
<dbReference type="InterPro" id="IPR013149">
    <property type="entry name" value="ADH-like_C"/>
</dbReference>
<evidence type="ECO:0000256" key="2">
    <source>
        <dbReference type="ARBA" id="ARBA00022833"/>
    </source>
</evidence>
<evidence type="ECO:0000259" key="5">
    <source>
        <dbReference type="SMART" id="SM00829"/>
    </source>
</evidence>
<dbReference type="InterPro" id="IPR002328">
    <property type="entry name" value="ADH_Zn_CS"/>
</dbReference>
<dbReference type="Pfam" id="PF00107">
    <property type="entry name" value="ADH_zinc_N"/>
    <property type="match status" value="1"/>
</dbReference>
<dbReference type="Gene3D" id="3.90.180.10">
    <property type="entry name" value="Medium-chain alcohol dehydrogenases, catalytic domain"/>
    <property type="match status" value="1"/>
</dbReference>
<dbReference type="InterPro" id="IPR013154">
    <property type="entry name" value="ADH-like_N"/>
</dbReference>
<keyword evidence="1 4" id="KW-0479">Metal-binding</keyword>
<reference evidence="6 7" key="1">
    <citation type="submission" date="2018-08" db="EMBL/GenBank/DDBJ databases">
        <title>Genome analysis of the thermophilic bacterium of the candidate phylum Aminicenantes from deep subsurface aquifer revealed its physiology and ecological role.</title>
        <authorList>
            <person name="Kadnikov V.V."/>
            <person name="Mardanov A.V."/>
            <person name="Beletsky A.V."/>
            <person name="Karnachuk O.V."/>
            <person name="Ravin N.V."/>
        </authorList>
    </citation>
    <scope>NUCLEOTIDE SEQUENCE [LARGE SCALE GENOMIC DNA]</scope>
    <source>
        <strain evidence="6">BY38</strain>
    </source>
</reference>